<comment type="caution">
    <text evidence="4">The sequence shown here is derived from an EMBL/GenBank/DDBJ whole genome shotgun (WGS) entry which is preliminary data.</text>
</comment>
<dbReference type="SUPFAM" id="SSF55144">
    <property type="entry name" value="LigT-like"/>
    <property type="match status" value="1"/>
</dbReference>
<keyword evidence="5" id="KW-1185">Reference proteome</keyword>
<dbReference type="InterPro" id="IPR009097">
    <property type="entry name" value="Cyclic_Pdiesterase"/>
</dbReference>
<proteinExistence type="inferred from homology"/>
<evidence type="ECO:0000256" key="2">
    <source>
        <dbReference type="HAMAP-Rule" id="MF_01940"/>
    </source>
</evidence>
<dbReference type="InterPro" id="IPR004175">
    <property type="entry name" value="RNA_CPDase"/>
</dbReference>
<feature type="domain" description="Phosphoesterase HXTX" evidence="3">
    <location>
        <begin position="9"/>
        <end position="90"/>
    </location>
</feature>
<comment type="caution">
    <text evidence="2">Lacks conserved residue(s) required for the propagation of feature annotation.</text>
</comment>
<keyword evidence="1 2" id="KW-0378">Hydrolase</keyword>
<dbReference type="RefSeq" id="WP_108951776.1">
    <property type="nucleotide sequence ID" value="NZ_BEVZ01000001.1"/>
</dbReference>
<dbReference type="EMBL" id="JBEZUR010000004">
    <property type="protein sequence ID" value="MEU3553548.1"/>
    <property type="molecule type" value="Genomic_DNA"/>
</dbReference>
<dbReference type="Pfam" id="PF02834">
    <property type="entry name" value="LigT_PEase"/>
    <property type="match status" value="2"/>
</dbReference>
<gene>
    <name evidence="4" type="primary">thpR</name>
    <name evidence="4" type="ORF">AB0E65_04815</name>
</gene>
<dbReference type="Gene3D" id="3.90.1140.10">
    <property type="entry name" value="Cyclic phosphodiesterase"/>
    <property type="match status" value="1"/>
</dbReference>
<protein>
    <recommendedName>
        <fullName evidence="2">RNA 2',3'-cyclic phosphodiesterase</fullName>
        <shortName evidence="2">RNA 2',3'-CPDase</shortName>
        <ecNumber evidence="2">3.1.4.58</ecNumber>
    </recommendedName>
</protein>
<comment type="similarity">
    <text evidence="2">Belongs to the 2H phosphoesterase superfamily. ThpR family.</text>
</comment>
<feature type="active site" description="Proton donor" evidence="2">
    <location>
        <position position="42"/>
    </location>
</feature>
<accession>A0ABV2YCU7</accession>
<dbReference type="InterPro" id="IPR014051">
    <property type="entry name" value="Phosphoesterase_HXTX"/>
</dbReference>
<evidence type="ECO:0000313" key="4">
    <source>
        <dbReference type="EMBL" id="MEU3553548.1"/>
    </source>
</evidence>
<dbReference type="NCBIfam" id="TIGR02258">
    <property type="entry name" value="2_5_ligase"/>
    <property type="match status" value="1"/>
</dbReference>
<dbReference type="PANTHER" id="PTHR35561:SF1">
    <property type="entry name" value="RNA 2',3'-CYCLIC PHOSPHODIESTERASE"/>
    <property type="match status" value="1"/>
</dbReference>
<comment type="catalytic activity">
    <reaction evidence="2">
        <text>a 3'-end 2',3'-cyclophospho-ribonucleotide-RNA + H2O = a 3'-end 2'-phospho-ribonucleotide-RNA + H(+)</text>
        <dbReference type="Rhea" id="RHEA:11828"/>
        <dbReference type="Rhea" id="RHEA-COMP:10464"/>
        <dbReference type="Rhea" id="RHEA-COMP:17353"/>
        <dbReference type="ChEBI" id="CHEBI:15377"/>
        <dbReference type="ChEBI" id="CHEBI:15378"/>
        <dbReference type="ChEBI" id="CHEBI:83064"/>
        <dbReference type="ChEBI" id="CHEBI:173113"/>
        <dbReference type="EC" id="3.1.4.58"/>
    </reaction>
</comment>
<comment type="function">
    <text evidence="2">Hydrolyzes RNA 2',3'-cyclic phosphodiester to an RNA 2'-phosphomonoester.</text>
</comment>
<dbReference type="PANTHER" id="PTHR35561">
    <property type="entry name" value="RNA 2',3'-CYCLIC PHOSPHODIESTERASE"/>
    <property type="match status" value="1"/>
</dbReference>
<name>A0ABV2YCU7_9ACTN</name>
<feature type="domain" description="Phosphoesterase HXTX" evidence="3">
    <location>
        <begin position="103"/>
        <end position="174"/>
    </location>
</feature>
<dbReference type="Proteomes" id="UP001550850">
    <property type="component" value="Unassembled WGS sequence"/>
</dbReference>
<sequence length="193" mass="21175">MRLFAAVLPPDDVLQDLADAVAPLRELPAGQRLRWTAPAGWHLTLAFYGEVDEERLPALRERLARAAAHTEPFALSLAGAGQFGRGRAVWAGVQGDVRDLGFLASRAEAAARRAGLRMDEHRRYRPHLSLARSGRGAPPPDVRPVLEALDGYRGRTWPVEELALVHSRLPRSGVPGEQPRYETAARWRLGASG</sequence>
<reference evidence="4 5" key="1">
    <citation type="submission" date="2024-06" db="EMBL/GenBank/DDBJ databases">
        <title>The Natural Products Discovery Center: Release of the First 8490 Sequenced Strains for Exploring Actinobacteria Biosynthetic Diversity.</title>
        <authorList>
            <person name="Kalkreuter E."/>
            <person name="Kautsar S.A."/>
            <person name="Yang D."/>
            <person name="Bader C.D."/>
            <person name="Teijaro C.N."/>
            <person name="Fluegel L."/>
            <person name="Davis C.M."/>
            <person name="Simpson J.R."/>
            <person name="Lauterbach L."/>
            <person name="Steele A.D."/>
            <person name="Gui C."/>
            <person name="Meng S."/>
            <person name="Li G."/>
            <person name="Viehrig K."/>
            <person name="Ye F."/>
            <person name="Su P."/>
            <person name="Kiefer A.F."/>
            <person name="Nichols A."/>
            <person name="Cepeda A.J."/>
            <person name="Yan W."/>
            <person name="Fan B."/>
            <person name="Jiang Y."/>
            <person name="Adhikari A."/>
            <person name="Zheng C.-J."/>
            <person name="Schuster L."/>
            <person name="Cowan T.M."/>
            <person name="Smanski M.J."/>
            <person name="Chevrette M.G."/>
            <person name="De Carvalho L.P.S."/>
            <person name="Shen B."/>
        </authorList>
    </citation>
    <scope>NUCLEOTIDE SEQUENCE [LARGE SCALE GENOMIC DNA]</scope>
    <source>
        <strain evidence="4 5">NPDC038104</strain>
    </source>
</reference>
<dbReference type="HAMAP" id="MF_01940">
    <property type="entry name" value="RNA_CPDase"/>
    <property type="match status" value="1"/>
</dbReference>
<evidence type="ECO:0000259" key="3">
    <source>
        <dbReference type="Pfam" id="PF02834"/>
    </source>
</evidence>
<dbReference type="EC" id="3.1.4.58" evidence="2"/>
<evidence type="ECO:0000313" key="5">
    <source>
        <dbReference type="Proteomes" id="UP001550850"/>
    </source>
</evidence>
<feature type="short sequence motif" description="HXTX 1" evidence="2">
    <location>
        <begin position="42"/>
        <end position="45"/>
    </location>
</feature>
<feature type="active site" description="Proton acceptor" evidence="2">
    <location>
        <position position="127"/>
    </location>
</feature>
<evidence type="ECO:0000256" key="1">
    <source>
        <dbReference type="ARBA" id="ARBA00022801"/>
    </source>
</evidence>
<organism evidence="4 5">
    <name type="scientific">Streptomyces fragilis</name>
    <dbReference type="NCBI Taxonomy" id="67301"/>
    <lineage>
        <taxon>Bacteria</taxon>
        <taxon>Bacillati</taxon>
        <taxon>Actinomycetota</taxon>
        <taxon>Actinomycetes</taxon>
        <taxon>Kitasatosporales</taxon>
        <taxon>Streptomycetaceae</taxon>
        <taxon>Streptomyces</taxon>
    </lineage>
</organism>